<dbReference type="Proteomes" id="UP000479710">
    <property type="component" value="Unassembled WGS sequence"/>
</dbReference>
<evidence type="ECO:0000256" key="4">
    <source>
        <dbReference type="ARBA" id="ARBA00023163"/>
    </source>
</evidence>
<dbReference type="InterPro" id="IPR001471">
    <property type="entry name" value="AP2/ERF_dom"/>
</dbReference>
<comment type="subcellular location">
    <subcellularLocation>
        <location evidence="1">Nucleus</location>
    </subcellularLocation>
</comment>
<evidence type="ECO:0000259" key="7">
    <source>
        <dbReference type="PROSITE" id="PS51032"/>
    </source>
</evidence>
<dbReference type="SMART" id="SM00380">
    <property type="entry name" value="AP2"/>
    <property type="match status" value="1"/>
</dbReference>
<reference evidence="8 9" key="1">
    <citation type="submission" date="2019-11" db="EMBL/GenBank/DDBJ databases">
        <title>Whole genome sequence of Oryza granulata.</title>
        <authorList>
            <person name="Li W."/>
        </authorList>
    </citation>
    <scope>NUCLEOTIDE SEQUENCE [LARGE SCALE GENOMIC DNA]</scope>
    <source>
        <strain evidence="9">cv. Menghai</strain>
        <tissue evidence="8">Leaf</tissue>
    </source>
</reference>
<dbReference type="GO" id="GO:0005634">
    <property type="term" value="C:nucleus"/>
    <property type="evidence" value="ECO:0007669"/>
    <property type="project" value="UniProtKB-SubCell"/>
</dbReference>
<dbReference type="EMBL" id="SPHZ02000001">
    <property type="protein sequence ID" value="KAF0931371.1"/>
    <property type="molecule type" value="Genomic_DNA"/>
</dbReference>
<name>A0A6G1F3B4_9ORYZ</name>
<dbReference type="AlphaFoldDB" id="A0A6G1F3B4"/>
<feature type="domain" description="AP2/ERF" evidence="7">
    <location>
        <begin position="22"/>
        <end position="79"/>
    </location>
</feature>
<protein>
    <recommendedName>
        <fullName evidence="7">AP2/ERF domain-containing protein</fullName>
    </recommendedName>
</protein>
<dbReference type="CDD" id="cd00018">
    <property type="entry name" value="AP2"/>
    <property type="match status" value="1"/>
</dbReference>
<dbReference type="PANTHER" id="PTHR31677">
    <property type="entry name" value="AP2 DOMAIN CLASS TRANSCRIPTION FACTOR"/>
    <property type="match status" value="1"/>
</dbReference>
<dbReference type="InterPro" id="IPR036955">
    <property type="entry name" value="AP2/ERF_dom_sf"/>
</dbReference>
<dbReference type="InterPro" id="IPR016177">
    <property type="entry name" value="DNA-bd_dom_sf"/>
</dbReference>
<evidence type="ECO:0000256" key="3">
    <source>
        <dbReference type="ARBA" id="ARBA00023125"/>
    </source>
</evidence>
<evidence type="ECO:0000256" key="1">
    <source>
        <dbReference type="ARBA" id="ARBA00004123"/>
    </source>
</evidence>
<keyword evidence="9" id="KW-1185">Reference proteome</keyword>
<evidence type="ECO:0000256" key="6">
    <source>
        <dbReference type="SAM" id="MobiDB-lite"/>
    </source>
</evidence>
<proteinExistence type="predicted"/>
<dbReference type="OrthoDB" id="10561820at2759"/>
<dbReference type="PANTHER" id="PTHR31677:SF196">
    <property type="entry name" value="ETHYLENE-RESPONSIVE TRANSCRIPTION FACTOR ERF109"/>
    <property type="match status" value="1"/>
</dbReference>
<dbReference type="PRINTS" id="PR00367">
    <property type="entry name" value="ETHRSPELEMNT"/>
</dbReference>
<keyword evidence="4" id="KW-0804">Transcription</keyword>
<dbReference type="GO" id="GO:0003700">
    <property type="term" value="F:DNA-binding transcription factor activity"/>
    <property type="evidence" value="ECO:0007669"/>
    <property type="project" value="InterPro"/>
</dbReference>
<keyword evidence="2" id="KW-0805">Transcription regulation</keyword>
<organism evidence="8 9">
    <name type="scientific">Oryza meyeriana var. granulata</name>
    <dbReference type="NCBI Taxonomy" id="110450"/>
    <lineage>
        <taxon>Eukaryota</taxon>
        <taxon>Viridiplantae</taxon>
        <taxon>Streptophyta</taxon>
        <taxon>Embryophyta</taxon>
        <taxon>Tracheophyta</taxon>
        <taxon>Spermatophyta</taxon>
        <taxon>Magnoliopsida</taxon>
        <taxon>Liliopsida</taxon>
        <taxon>Poales</taxon>
        <taxon>Poaceae</taxon>
        <taxon>BOP clade</taxon>
        <taxon>Oryzoideae</taxon>
        <taxon>Oryzeae</taxon>
        <taxon>Oryzinae</taxon>
        <taxon>Oryza</taxon>
        <taxon>Oryza meyeriana</taxon>
    </lineage>
</organism>
<evidence type="ECO:0000256" key="5">
    <source>
        <dbReference type="ARBA" id="ARBA00023242"/>
    </source>
</evidence>
<keyword evidence="5" id="KW-0539">Nucleus</keyword>
<keyword evidence="3" id="KW-0238">DNA-binding</keyword>
<evidence type="ECO:0000256" key="2">
    <source>
        <dbReference type="ARBA" id="ARBA00023015"/>
    </source>
</evidence>
<evidence type="ECO:0000313" key="9">
    <source>
        <dbReference type="Proteomes" id="UP000479710"/>
    </source>
</evidence>
<gene>
    <name evidence="8" type="ORF">E2562_004509</name>
</gene>
<evidence type="ECO:0000313" key="8">
    <source>
        <dbReference type="EMBL" id="KAF0931371.1"/>
    </source>
</evidence>
<dbReference type="Gene3D" id="3.30.730.10">
    <property type="entry name" value="AP2/ERF domain"/>
    <property type="match status" value="1"/>
</dbReference>
<dbReference type="PROSITE" id="PS51032">
    <property type="entry name" value="AP2_ERF"/>
    <property type="match status" value="1"/>
</dbReference>
<dbReference type="GO" id="GO:0003677">
    <property type="term" value="F:DNA binding"/>
    <property type="evidence" value="ECO:0007669"/>
    <property type="project" value="UniProtKB-KW"/>
</dbReference>
<comment type="caution">
    <text evidence="8">The sequence shown here is derived from an EMBL/GenBank/DDBJ whole genome shotgun (WGS) entry which is preliminary data.</text>
</comment>
<sequence length="130" mass="14278">MEGEAFVVPARKKRKKGWAATEYRGVRSRWGRRYVAEIHNPMATDRVWLGTFNSAEEAAWAYDTAARVLRGGVAKTNFTDLPPTPPQTAEMRGAEATRWVPPTPTRTGGVAIGYGERSPSFVAARATANI</sequence>
<accession>A0A6G1F3B4</accession>
<feature type="region of interest" description="Disordered" evidence="6">
    <location>
        <begin position="75"/>
        <end position="112"/>
    </location>
</feature>
<dbReference type="SUPFAM" id="SSF54171">
    <property type="entry name" value="DNA-binding domain"/>
    <property type="match status" value="1"/>
</dbReference>